<protein>
    <submittedName>
        <fullName evidence="1">Uncharacterized protein</fullName>
    </submittedName>
</protein>
<comment type="caution">
    <text evidence="1">The sequence shown here is derived from an EMBL/GenBank/DDBJ whole genome shotgun (WGS) entry which is preliminary data.</text>
</comment>
<proteinExistence type="predicted"/>
<keyword evidence="2" id="KW-1185">Reference proteome</keyword>
<name>A0AAD6Z7A4_9AGAR</name>
<reference evidence="1" key="1">
    <citation type="submission" date="2023-03" db="EMBL/GenBank/DDBJ databases">
        <title>Massive genome expansion in bonnet fungi (Mycena s.s.) driven by repeated elements and novel gene families across ecological guilds.</title>
        <authorList>
            <consortium name="Lawrence Berkeley National Laboratory"/>
            <person name="Harder C.B."/>
            <person name="Miyauchi S."/>
            <person name="Viragh M."/>
            <person name="Kuo A."/>
            <person name="Thoen E."/>
            <person name="Andreopoulos B."/>
            <person name="Lu D."/>
            <person name="Skrede I."/>
            <person name="Drula E."/>
            <person name="Henrissat B."/>
            <person name="Morin E."/>
            <person name="Kohler A."/>
            <person name="Barry K."/>
            <person name="LaButti K."/>
            <person name="Morin E."/>
            <person name="Salamov A."/>
            <person name="Lipzen A."/>
            <person name="Mereny Z."/>
            <person name="Hegedus B."/>
            <person name="Baldrian P."/>
            <person name="Stursova M."/>
            <person name="Weitz H."/>
            <person name="Taylor A."/>
            <person name="Grigoriev I.V."/>
            <person name="Nagy L.G."/>
            <person name="Martin F."/>
            <person name="Kauserud H."/>
        </authorList>
    </citation>
    <scope>NUCLEOTIDE SEQUENCE</scope>
    <source>
        <strain evidence="1">CBHHK002</strain>
    </source>
</reference>
<dbReference type="Proteomes" id="UP001218218">
    <property type="component" value="Unassembled WGS sequence"/>
</dbReference>
<dbReference type="EMBL" id="JARIHO010000077">
    <property type="protein sequence ID" value="KAJ7310753.1"/>
    <property type="molecule type" value="Genomic_DNA"/>
</dbReference>
<accession>A0AAD6Z7A4</accession>
<evidence type="ECO:0000313" key="1">
    <source>
        <dbReference type="EMBL" id="KAJ7310753.1"/>
    </source>
</evidence>
<gene>
    <name evidence="1" type="ORF">DFH08DRAFT_822853</name>
</gene>
<dbReference type="AlphaFoldDB" id="A0AAD6Z7A4"/>
<evidence type="ECO:0000313" key="2">
    <source>
        <dbReference type="Proteomes" id="UP001218218"/>
    </source>
</evidence>
<sequence length="212" mass="23225">MRASLHLPREAAFAQSKPNSGEKSVLMVALPPRMKYPFNAMCVFLPSYNVALAPHVLTPIAELKPVDVRRVRSDRTPGTLPTSPSGLLNAFCLPQPPTSTPLEIFSVDTDAADRRRDPVRLKNETPTTCSILTLRYLEPQPTSSRARTQSSSELVGSSTEPFVRGLWHAHIVTGSSHLTRVCRQQNPMRRLGSSFGSMSSPGDTLVLAHARV</sequence>
<organism evidence="1 2">
    <name type="scientific">Mycena albidolilacea</name>
    <dbReference type="NCBI Taxonomy" id="1033008"/>
    <lineage>
        <taxon>Eukaryota</taxon>
        <taxon>Fungi</taxon>
        <taxon>Dikarya</taxon>
        <taxon>Basidiomycota</taxon>
        <taxon>Agaricomycotina</taxon>
        <taxon>Agaricomycetes</taxon>
        <taxon>Agaricomycetidae</taxon>
        <taxon>Agaricales</taxon>
        <taxon>Marasmiineae</taxon>
        <taxon>Mycenaceae</taxon>
        <taxon>Mycena</taxon>
    </lineage>
</organism>